<dbReference type="EMBL" id="CYUE01000009">
    <property type="protein sequence ID" value="CUK25195.1"/>
    <property type="molecule type" value="Genomic_DNA"/>
</dbReference>
<name>A0A0P1INM7_9RHOB</name>
<dbReference type="Proteomes" id="UP000051184">
    <property type="component" value="Unassembled WGS sequence"/>
</dbReference>
<dbReference type="InterPro" id="IPR018490">
    <property type="entry name" value="cNMP-bd_dom_sf"/>
</dbReference>
<accession>A0A0P1INM7</accession>
<dbReference type="CDD" id="cd00038">
    <property type="entry name" value="CAP_ED"/>
    <property type="match status" value="1"/>
</dbReference>
<dbReference type="SMART" id="SM00100">
    <property type="entry name" value="cNMP"/>
    <property type="match status" value="1"/>
</dbReference>
<protein>
    <submittedName>
        <fullName evidence="2">Transcriptional activator FtrB</fullName>
    </submittedName>
</protein>
<organism evidence="2 3">
    <name type="scientific">Cognatishimia activa</name>
    <dbReference type="NCBI Taxonomy" id="1715691"/>
    <lineage>
        <taxon>Bacteria</taxon>
        <taxon>Pseudomonadati</taxon>
        <taxon>Pseudomonadota</taxon>
        <taxon>Alphaproteobacteria</taxon>
        <taxon>Rhodobacterales</taxon>
        <taxon>Paracoccaceae</taxon>
        <taxon>Cognatishimia</taxon>
    </lineage>
</organism>
<dbReference type="Pfam" id="PF00027">
    <property type="entry name" value="cNMP_binding"/>
    <property type="match status" value="1"/>
</dbReference>
<evidence type="ECO:0000313" key="2">
    <source>
        <dbReference type="EMBL" id="CUK25195.1"/>
    </source>
</evidence>
<evidence type="ECO:0000313" key="3">
    <source>
        <dbReference type="Proteomes" id="UP000051184"/>
    </source>
</evidence>
<reference evidence="3" key="1">
    <citation type="submission" date="2015-09" db="EMBL/GenBank/DDBJ databases">
        <authorList>
            <person name="Rodrigo-Torres Lidia"/>
            <person name="Arahal R.David."/>
        </authorList>
    </citation>
    <scope>NUCLEOTIDE SEQUENCE [LARGE SCALE GENOMIC DNA]</scope>
    <source>
        <strain evidence="3">CECT 5114</strain>
    </source>
</reference>
<sequence>MYPEIVALFDDAQTTCLAKGQVLFRNAEPVRSMFIVEEGSVELVRHARSGTRLVLSRVRPGNVLAEASAYAKVYHCDGVSLSRSRVKRVPVSEFQQKLTSNADLQYVWAKALAHELQAARMNAEVRTLRTVAEKVDVWLESNKSLPPRGELQVLAQVLGVTREALYRELAKRRA</sequence>
<evidence type="ECO:0000259" key="1">
    <source>
        <dbReference type="PROSITE" id="PS50042"/>
    </source>
</evidence>
<dbReference type="PROSITE" id="PS50042">
    <property type="entry name" value="CNMP_BINDING_3"/>
    <property type="match status" value="1"/>
</dbReference>
<feature type="domain" description="Cyclic nucleotide-binding" evidence="1">
    <location>
        <begin position="8"/>
        <end position="68"/>
    </location>
</feature>
<proteinExistence type="predicted"/>
<dbReference type="Gene3D" id="2.60.120.10">
    <property type="entry name" value="Jelly Rolls"/>
    <property type="match status" value="1"/>
</dbReference>
<dbReference type="InterPro" id="IPR014710">
    <property type="entry name" value="RmlC-like_jellyroll"/>
</dbReference>
<dbReference type="STRING" id="1715691.TA5113_01844"/>
<dbReference type="InterPro" id="IPR000595">
    <property type="entry name" value="cNMP-bd_dom"/>
</dbReference>
<dbReference type="SUPFAM" id="SSF51206">
    <property type="entry name" value="cAMP-binding domain-like"/>
    <property type="match status" value="1"/>
</dbReference>
<gene>
    <name evidence="2" type="ORF">TA5114_00986</name>
</gene>
<dbReference type="RefSeq" id="WP_058314193.1">
    <property type="nucleotide sequence ID" value="NZ_CYTO01000018.1"/>
</dbReference>
<dbReference type="AlphaFoldDB" id="A0A0P1INM7"/>
<keyword evidence="3" id="KW-1185">Reference proteome</keyword>